<comment type="caution">
    <text evidence="2">The sequence shown here is derived from an EMBL/GenBank/DDBJ whole genome shotgun (WGS) entry which is preliminary data.</text>
</comment>
<name>Z9JFG7_9GAMM</name>
<evidence type="ECO:0000313" key="2">
    <source>
        <dbReference type="EMBL" id="EWS77130.1"/>
    </source>
</evidence>
<dbReference type="AlphaFoldDB" id="Z9JFG7"/>
<dbReference type="EMBL" id="JDSQ01000031">
    <property type="protein sequence ID" value="EWS77130.1"/>
    <property type="molecule type" value="Genomic_DNA"/>
</dbReference>
<feature type="chain" id="PRO_5004991109" description="DUF3828 domain-containing protein" evidence="1">
    <location>
        <begin position="22"/>
        <end position="161"/>
    </location>
</feature>
<reference evidence="2 3" key="1">
    <citation type="journal article" date="2014" name="Genome Announc.">
        <title>Draft Genome Sequence of Xylella fastidiosa Pear Leaf Scorch Strain in Taiwan.</title>
        <authorList>
            <person name="Su C.C."/>
            <person name="Deng W.L."/>
            <person name="Jan F.J."/>
            <person name="Chang C.J."/>
            <person name="Huang H."/>
            <person name="Chen J."/>
        </authorList>
    </citation>
    <scope>NUCLEOTIDE SEQUENCE [LARGE SCALE GENOMIC DNA]</scope>
    <source>
        <strain evidence="2 3">PLS229</strain>
    </source>
</reference>
<dbReference type="KEGG" id="xtw:AB672_11010"/>
<evidence type="ECO:0000313" key="3">
    <source>
        <dbReference type="Proteomes" id="UP000020406"/>
    </source>
</evidence>
<evidence type="ECO:0008006" key="4">
    <source>
        <dbReference type="Google" id="ProtNLM"/>
    </source>
</evidence>
<gene>
    <name evidence="2" type="ORF">AF72_12485</name>
</gene>
<dbReference type="PATRIC" id="fig|1444770.3.peg.2945"/>
<feature type="signal peptide" evidence="1">
    <location>
        <begin position="1"/>
        <end position="21"/>
    </location>
</feature>
<dbReference type="Proteomes" id="UP000020406">
    <property type="component" value="Unassembled WGS sequence"/>
</dbReference>
<dbReference type="eggNOG" id="ENOG50343TG">
    <property type="taxonomic scope" value="Bacteria"/>
</dbReference>
<proteinExistence type="predicted"/>
<dbReference type="STRING" id="1444770.AF72_12485"/>
<keyword evidence="1" id="KW-0732">Signal</keyword>
<sequence length="161" mass="18191">MKRVWTLFVVSVLFLAHPVAAVGPAPQAHQMHAAAVPSVSCPGEDFSSFFKKFSDDENIQRAFTQSLLRIKELDLSAAPEVKKVVKHLRHDQIQFPVFPLRAEREKKSLEIISRNLNERILIQPGKDYLMAYKFVKNGCWYLSSIDNQSFTGGHPTLHMGG</sequence>
<evidence type="ECO:0000256" key="1">
    <source>
        <dbReference type="SAM" id="SignalP"/>
    </source>
</evidence>
<accession>Z9JFG7</accession>
<organism evidence="2 3">
    <name type="scientific">Xylella taiwanensis</name>
    <dbReference type="NCBI Taxonomy" id="1444770"/>
    <lineage>
        <taxon>Bacteria</taxon>
        <taxon>Pseudomonadati</taxon>
        <taxon>Pseudomonadota</taxon>
        <taxon>Gammaproteobacteria</taxon>
        <taxon>Lysobacterales</taxon>
        <taxon>Lysobacteraceae</taxon>
        <taxon>Xylella</taxon>
    </lineage>
</organism>
<protein>
    <recommendedName>
        <fullName evidence="4">DUF3828 domain-containing protein</fullName>
    </recommendedName>
</protein>